<dbReference type="Proteomes" id="UP001597062">
    <property type="component" value="Unassembled WGS sequence"/>
</dbReference>
<evidence type="ECO:0000313" key="2">
    <source>
        <dbReference type="Proteomes" id="UP001597062"/>
    </source>
</evidence>
<proteinExistence type="predicted"/>
<protein>
    <submittedName>
        <fullName evidence="1">Uncharacterized protein</fullName>
    </submittedName>
</protein>
<name>A0ABW3JR43_9FLAO</name>
<accession>A0ABW3JR43</accession>
<sequence>MENERKSYLERKKELTSYYKARVSTYEGYANEPREKAIVNIVEEVSLFVNINPSYLYTIAVGEGLGSQYLDFMFDSKTGMLVTDVEVDGFQNLGLDFFSANSEISRIKKYLPSNFNENNEYKIYQVERNEKYGEEIVPSTTFKDLESAMYGFAAVLKHREELFLRACMQLGYTRPTEDEKAYWTYYYFQGEGQAYQALSHNKGLNIFNNISVSRQSVHIKALERVASWRYVQHFNIFSK</sequence>
<reference evidence="2" key="1">
    <citation type="journal article" date="2019" name="Int. J. Syst. Evol. Microbiol.">
        <title>The Global Catalogue of Microorganisms (GCM) 10K type strain sequencing project: providing services to taxonomists for standard genome sequencing and annotation.</title>
        <authorList>
            <consortium name="The Broad Institute Genomics Platform"/>
            <consortium name="The Broad Institute Genome Sequencing Center for Infectious Disease"/>
            <person name="Wu L."/>
            <person name="Ma J."/>
        </authorList>
    </citation>
    <scope>NUCLEOTIDE SEQUENCE [LARGE SCALE GENOMIC DNA]</scope>
    <source>
        <strain evidence="2">CCUG 60527</strain>
    </source>
</reference>
<gene>
    <name evidence="1" type="ORF">ACFQ1U_07180</name>
</gene>
<dbReference type="RefSeq" id="WP_386106798.1">
    <property type="nucleotide sequence ID" value="NZ_JBHTJR010000042.1"/>
</dbReference>
<comment type="caution">
    <text evidence="1">The sequence shown here is derived from an EMBL/GenBank/DDBJ whole genome shotgun (WGS) entry which is preliminary data.</text>
</comment>
<dbReference type="EMBL" id="JBHTJR010000042">
    <property type="protein sequence ID" value="MFD0992983.1"/>
    <property type="molecule type" value="Genomic_DNA"/>
</dbReference>
<keyword evidence="2" id="KW-1185">Reference proteome</keyword>
<evidence type="ECO:0000313" key="1">
    <source>
        <dbReference type="EMBL" id="MFD0992983.1"/>
    </source>
</evidence>
<organism evidence="1 2">
    <name type="scientific">Tenacibaculum geojense</name>
    <dbReference type="NCBI Taxonomy" id="915352"/>
    <lineage>
        <taxon>Bacteria</taxon>
        <taxon>Pseudomonadati</taxon>
        <taxon>Bacteroidota</taxon>
        <taxon>Flavobacteriia</taxon>
        <taxon>Flavobacteriales</taxon>
        <taxon>Flavobacteriaceae</taxon>
        <taxon>Tenacibaculum</taxon>
    </lineage>
</organism>